<dbReference type="Pfam" id="PF01286">
    <property type="entry name" value="XPA_N"/>
    <property type="match status" value="1"/>
</dbReference>
<dbReference type="AlphaFoldDB" id="A0A2G9R5E8"/>
<dbReference type="PANTHER" id="PTHR10142:SF0">
    <property type="entry name" value="DNA REPAIR PROTEIN COMPLEMENTING XP-A CELLS"/>
    <property type="match status" value="1"/>
</dbReference>
<dbReference type="PANTHER" id="PTHR10142">
    <property type="entry name" value="DNA REPAIR PROTEIN COMPLEMENTING XP-A CELLS"/>
    <property type="match status" value="1"/>
</dbReference>
<dbReference type="SUPFAM" id="SSF57716">
    <property type="entry name" value="Glucocorticoid receptor-like (DNA-binding domain)"/>
    <property type="match status" value="1"/>
</dbReference>
<dbReference type="InterPro" id="IPR022652">
    <property type="entry name" value="Znf_XPA_CS"/>
</dbReference>
<dbReference type="InterPro" id="IPR037129">
    <property type="entry name" value="XPA_sf"/>
</dbReference>
<organism evidence="1">
    <name type="scientific">Aquarana catesbeiana</name>
    <name type="common">American bullfrog</name>
    <name type="synonym">Rana catesbeiana</name>
    <dbReference type="NCBI Taxonomy" id="8400"/>
    <lineage>
        <taxon>Eukaryota</taxon>
        <taxon>Metazoa</taxon>
        <taxon>Chordata</taxon>
        <taxon>Craniata</taxon>
        <taxon>Vertebrata</taxon>
        <taxon>Euteleostomi</taxon>
        <taxon>Amphibia</taxon>
        <taxon>Batrachia</taxon>
        <taxon>Anura</taxon>
        <taxon>Neobatrachia</taxon>
        <taxon>Ranoidea</taxon>
        <taxon>Ranidae</taxon>
        <taxon>Aquarana</taxon>
    </lineage>
</organism>
<dbReference type="GO" id="GO:0000110">
    <property type="term" value="C:nucleotide-excision repair factor 1 complex"/>
    <property type="evidence" value="ECO:0007669"/>
    <property type="project" value="TreeGrafter"/>
</dbReference>
<sequence length="105" mass="11924">MDSVPVAEPHQEEEKILPAAVRAKIERNRQRALMLRQARLASRPYPTAEGPVLEFDYLICEECGKDFMDSYLSNQFDLAVCDACSLKLLDTSSEQYLDPTQTLDL</sequence>
<dbReference type="GO" id="GO:0000715">
    <property type="term" value="P:nucleotide-excision repair, DNA damage recognition"/>
    <property type="evidence" value="ECO:0007669"/>
    <property type="project" value="TreeGrafter"/>
</dbReference>
<dbReference type="GO" id="GO:0006284">
    <property type="term" value="P:base-excision repair"/>
    <property type="evidence" value="ECO:0007669"/>
    <property type="project" value="TreeGrafter"/>
</dbReference>
<evidence type="ECO:0000313" key="1">
    <source>
        <dbReference type="EMBL" id="PIO23100.1"/>
    </source>
</evidence>
<reference evidence="1" key="1">
    <citation type="submission" date="2017-08" db="EMBL/GenBank/DDBJ databases">
        <title>Assembly of the North American Bullfrog Genome.</title>
        <authorList>
            <person name="Warren R.L."/>
            <person name="Vandervalk B.P."/>
            <person name="Kucuk E."/>
            <person name="Birol I."/>
            <person name="Helbing C."/>
            <person name="Pandoh P."/>
            <person name="Behsaz B."/>
            <person name="Mohamadi H."/>
            <person name="Chu J."/>
            <person name="Jackman S."/>
            <person name="Hammond S.A."/>
            <person name="Veldhoen N."/>
            <person name="Kirk H."/>
            <person name="Zhao Y."/>
            <person name="Coope R."/>
            <person name="Pleasance S."/>
            <person name="Moore R."/>
            <person name="Holt R."/>
        </authorList>
    </citation>
    <scope>NUCLEOTIDE SEQUENCE</scope>
    <source>
        <strain evidence="1">Bruno</strain>
        <tissue evidence="1">Liver</tissue>
    </source>
</reference>
<dbReference type="PROSITE" id="PS00752">
    <property type="entry name" value="XPA_1"/>
    <property type="match status" value="1"/>
</dbReference>
<name>A0A2G9R5E8_AQUCT</name>
<dbReference type="GO" id="GO:0003684">
    <property type="term" value="F:damaged DNA binding"/>
    <property type="evidence" value="ECO:0007669"/>
    <property type="project" value="InterPro"/>
</dbReference>
<proteinExistence type="predicted"/>
<dbReference type="GO" id="GO:0070914">
    <property type="term" value="P:UV-damage excision repair"/>
    <property type="evidence" value="ECO:0007669"/>
    <property type="project" value="TreeGrafter"/>
</dbReference>
<accession>A0A2G9R5E8</accession>
<evidence type="ECO:0008006" key="2">
    <source>
        <dbReference type="Google" id="ProtNLM"/>
    </source>
</evidence>
<protein>
    <recommendedName>
        <fullName evidence="2">XPA C-terminal domain-containing protein</fullName>
    </recommendedName>
</protein>
<dbReference type="EMBL" id="KV970059">
    <property type="protein sequence ID" value="PIO23100.1"/>
    <property type="molecule type" value="Genomic_DNA"/>
</dbReference>
<dbReference type="Gene3D" id="3.90.530.10">
    <property type="entry name" value="XPA C-terminal domain"/>
    <property type="match status" value="1"/>
</dbReference>
<dbReference type="InterPro" id="IPR000465">
    <property type="entry name" value="XPA/RAD14"/>
</dbReference>
<dbReference type="OrthoDB" id="68328at2759"/>
<dbReference type="GO" id="GO:1901255">
    <property type="term" value="P:nucleotide-excision repair involved in interstrand cross-link repair"/>
    <property type="evidence" value="ECO:0007669"/>
    <property type="project" value="TreeGrafter"/>
</dbReference>
<gene>
    <name evidence="1" type="ORF">AB205_0147870</name>
</gene>